<feature type="region of interest" description="Disordered" evidence="1">
    <location>
        <begin position="44"/>
        <end position="66"/>
    </location>
</feature>
<name>A0A326TSB4_THEHA</name>
<dbReference type="EMBL" id="QKUF01000049">
    <property type="protein sequence ID" value="PZW19312.1"/>
    <property type="molecule type" value="Genomic_DNA"/>
</dbReference>
<dbReference type="AlphaFoldDB" id="A0A326TSB4"/>
<protein>
    <submittedName>
        <fullName evidence="2">Uncharacterized protein</fullName>
    </submittedName>
</protein>
<gene>
    <name evidence="2" type="ORF">EI42_06125</name>
</gene>
<comment type="caution">
    <text evidence="2">The sequence shown here is derived from an EMBL/GenBank/DDBJ whole genome shotgun (WGS) entry which is preliminary data.</text>
</comment>
<accession>A0A326TSB4</accession>
<evidence type="ECO:0000313" key="3">
    <source>
        <dbReference type="Proteomes" id="UP000248806"/>
    </source>
</evidence>
<sequence length="66" mass="6978">MVAVVVVKNISSLGRGCGLRDGVAVSARLLRLYARLPPLTVPRPRRAPSLQSASTAYNPPALPLTL</sequence>
<dbReference type="Proteomes" id="UP000248806">
    <property type="component" value="Unassembled WGS sequence"/>
</dbReference>
<organism evidence="2 3">
    <name type="scientific">Thermosporothrix hazakensis</name>
    <dbReference type="NCBI Taxonomy" id="644383"/>
    <lineage>
        <taxon>Bacteria</taxon>
        <taxon>Bacillati</taxon>
        <taxon>Chloroflexota</taxon>
        <taxon>Ktedonobacteria</taxon>
        <taxon>Ktedonobacterales</taxon>
        <taxon>Thermosporotrichaceae</taxon>
        <taxon>Thermosporothrix</taxon>
    </lineage>
</organism>
<evidence type="ECO:0000256" key="1">
    <source>
        <dbReference type="SAM" id="MobiDB-lite"/>
    </source>
</evidence>
<reference evidence="2 3" key="1">
    <citation type="submission" date="2018-06" db="EMBL/GenBank/DDBJ databases">
        <title>Genomic Encyclopedia of Archaeal and Bacterial Type Strains, Phase II (KMG-II): from individual species to whole genera.</title>
        <authorList>
            <person name="Goeker M."/>
        </authorList>
    </citation>
    <scope>NUCLEOTIDE SEQUENCE [LARGE SCALE GENOMIC DNA]</scope>
    <source>
        <strain evidence="2 3">ATCC BAA-1881</strain>
    </source>
</reference>
<keyword evidence="3" id="KW-1185">Reference proteome</keyword>
<proteinExistence type="predicted"/>
<evidence type="ECO:0000313" key="2">
    <source>
        <dbReference type="EMBL" id="PZW19312.1"/>
    </source>
</evidence>